<dbReference type="Gene3D" id="1.25.40.10">
    <property type="entry name" value="Tetratricopeptide repeat domain"/>
    <property type="match status" value="1"/>
</dbReference>
<accession>A0ABW2A2D1</accession>
<proteinExistence type="predicted"/>
<dbReference type="RefSeq" id="WP_379913498.1">
    <property type="nucleotide sequence ID" value="NZ_JBHSWE010000001.1"/>
</dbReference>
<reference evidence="2" key="1">
    <citation type="journal article" date="2019" name="Int. J. Syst. Evol. Microbiol.">
        <title>The Global Catalogue of Microorganisms (GCM) 10K type strain sequencing project: providing services to taxonomists for standard genome sequencing and annotation.</title>
        <authorList>
            <consortium name="The Broad Institute Genomics Platform"/>
            <consortium name="The Broad Institute Genome Sequencing Center for Infectious Disease"/>
            <person name="Wu L."/>
            <person name="Ma J."/>
        </authorList>
    </citation>
    <scope>NUCLEOTIDE SEQUENCE [LARGE SCALE GENOMIC DNA]</scope>
    <source>
        <strain evidence="2">NBRC 111756</strain>
    </source>
</reference>
<evidence type="ECO:0000313" key="2">
    <source>
        <dbReference type="Proteomes" id="UP001596422"/>
    </source>
</evidence>
<dbReference type="EMBL" id="JBHSWE010000001">
    <property type="protein sequence ID" value="MFC6671597.1"/>
    <property type="molecule type" value="Genomic_DNA"/>
</dbReference>
<dbReference type="Proteomes" id="UP001596422">
    <property type="component" value="Unassembled WGS sequence"/>
</dbReference>
<organism evidence="1 2">
    <name type="scientific">Marinobacterium aestuariivivens</name>
    <dbReference type="NCBI Taxonomy" id="1698799"/>
    <lineage>
        <taxon>Bacteria</taxon>
        <taxon>Pseudomonadati</taxon>
        <taxon>Pseudomonadota</taxon>
        <taxon>Gammaproteobacteria</taxon>
        <taxon>Oceanospirillales</taxon>
        <taxon>Oceanospirillaceae</taxon>
        <taxon>Marinobacterium</taxon>
    </lineage>
</organism>
<comment type="caution">
    <text evidence="1">The sequence shown here is derived from an EMBL/GenBank/DDBJ whole genome shotgun (WGS) entry which is preliminary data.</text>
</comment>
<name>A0ABW2A2D1_9GAMM</name>
<evidence type="ECO:0000313" key="1">
    <source>
        <dbReference type="EMBL" id="MFC6671597.1"/>
    </source>
</evidence>
<sequence length="77" mass="8587">MDAMFFLGTLYSNDHGRDTSADTNVIAYAWMHNSAQLGNATASAIEKRLLMKLDPDQTKAAQALASEYLEKYVKPFK</sequence>
<keyword evidence="2" id="KW-1185">Reference proteome</keyword>
<gene>
    <name evidence="1" type="ORF">ACFQDL_17105</name>
</gene>
<dbReference type="InterPro" id="IPR011990">
    <property type="entry name" value="TPR-like_helical_dom_sf"/>
</dbReference>
<protein>
    <submittedName>
        <fullName evidence="1">Uncharacterized protein</fullName>
    </submittedName>
</protein>